<keyword evidence="3" id="KW-1185">Reference proteome</keyword>
<dbReference type="EMBL" id="JH767133">
    <property type="protein sequence ID" value="EQC41998.1"/>
    <property type="molecule type" value="Genomic_DNA"/>
</dbReference>
<dbReference type="OMA" id="RSMTWGA"/>
<dbReference type="VEuPathDB" id="FungiDB:SDRG_00845"/>
<feature type="transmembrane region" description="Helical" evidence="1">
    <location>
        <begin position="117"/>
        <end position="141"/>
    </location>
</feature>
<accession>T0S9Q5</accession>
<name>T0S9Q5_SAPDV</name>
<dbReference type="AlphaFoldDB" id="T0S9Q5"/>
<keyword evidence="1" id="KW-0812">Transmembrane</keyword>
<keyword evidence="1" id="KW-1133">Transmembrane helix</keyword>
<sequence length="148" mass="16547">MVDIASFPSIIRSMTWGAAKSEDEKHLREPLLMPEDDDNDSLDDDDNQRVYDVHERLMKKKLDAHVVVKVEPKLTRSERLLRLGRSSAMGLFASIASRPSATTYMNLSPKIESNQEIMVAALIKLAVLTILAVAWLLSALYRQAALAP</sequence>
<organism evidence="2 3">
    <name type="scientific">Saprolegnia diclina (strain VS20)</name>
    <dbReference type="NCBI Taxonomy" id="1156394"/>
    <lineage>
        <taxon>Eukaryota</taxon>
        <taxon>Sar</taxon>
        <taxon>Stramenopiles</taxon>
        <taxon>Oomycota</taxon>
        <taxon>Saprolegniomycetes</taxon>
        <taxon>Saprolegniales</taxon>
        <taxon>Saprolegniaceae</taxon>
        <taxon>Saprolegnia</taxon>
    </lineage>
</organism>
<protein>
    <submittedName>
        <fullName evidence="2">Uncharacterized protein</fullName>
    </submittedName>
</protein>
<dbReference type="RefSeq" id="XP_008604567.1">
    <property type="nucleotide sequence ID" value="XM_008606345.1"/>
</dbReference>
<gene>
    <name evidence="2" type="ORF">SDRG_00845</name>
</gene>
<reference evidence="2 3" key="1">
    <citation type="submission" date="2012-04" db="EMBL/GenBank/DDBJ databases">
        <title>The Genome Sequence of Saprolegnia declina VS20.</title>
        <authorList>
            <consortium name="The Broad Institute Genome Sequencing Platform"/>
            <person name="Russ C."/>
            <person name="Nusbaum C."/>
            <person name="Tyler B."/>
            <person name="van West P."/>
            <person name="Dieguez-Uribeondo J."/>
            <person name="de Bruijn I."/>
            <person name="Tripathy S."/>
            <person name="Jiang R."/>
            <person name="Young S.K."/>
            <person name="Zeng Q."/>
            <person name="Gargeya S."/>
            <person name="Fitzgerald M."/>
            <person name="Haas B."/>
            <person name="Abouelleil A."/>
            <person name="Alvarado L."/>
            <person name="Arachchi H.M."/>
            <person name="Berlin A."/>
            <person name="Chapman S.B."/>
            <person name="Goldberg J."/>
            <person name="Griggs A."/>
            <person name="Gujja S."/>
            <person name="Hansen M."/>
            <person name="Howarth C."/>
            <person name="Imamovic A."/>
            <person name="Larimer J."/>
            <person name="McCowen C."/>
            <person name="Montmayeur A."/>
            <person name="Murphy C."/>
            <person name="Neiman D."/>
            <person name="Pearson M."/>
            <person name="Priest M."/>
            <person name="Roberts A."/>
            <person name="Saif S."/>
            <person name="Shea T."/>
            <person name="Sisk P."/>
            <person name="Sykes S."/>
            <person name="Wortman J."/>
            <person name="Nusbaum C."/>
            <person name="Birren B."/>
        </authorList>
    </citation>
    <scope>NUCLEOTIDE SEQUENCE [LARGE SCALE GENOMIC DNA]</scope>
    <source>
        <strain evidence="2 3">VS20</strain>
    </source>
</reference>
<dbReference type="Proteomes" id="UP000030762">
    <property type="component" value="Unassembled WGS sequence"/>
</dbReference>
<dbReference type="InParanoid" id="T0S9Q5"/>
<evidence type="ECO:0000256" key="1">
    <source>
        <dbReference type="SAM" id="Phobius"/>
    </source>
</evidence>
<proteinExistence type="predicted"/>
<evidence type="ECO:0000313" key="3">
    <source>
        <dbReference type="Proteomes" id="UP000030762"/>
    </source>
</evidence>
<dbReference type="GeneID" id="19941572"/>
<keyword evidence="1" id="KW-0472">Membrane</keyword>
<evidence type="ECO:0000313" key="2">
    <source>
        <dbReference type="EMBL" id="EQC41998.1"/>
    </source>
</evidence>
<dbReference type="OrthoDB" id="75411at2759"/>